<dbReference type="Gene3D" id="3.20.20.190">
    <property type="entry name" value="Phosphatidylinositol (PI) phosphodiesterase"/>
    <property type="match status" value="1"/>
</dbReference>
<evidence type="ECO:0000313" key="3">
    <source>
        <dbReference type="Proteomes" id="UP000433945"/>
    </source>
</evidence>
<accession>A0A6N8H843</accession>
<dbReference type="GO" id="GO:0006629">
    <property type="term" value="P:lipid metabolic process"/>
    <property type="evidence" value="ECO:0007669"/>
    <property type="project" value="InterPro"/>
</dbReference>
<proteinExistence type="predicted"/>
<evidence type="ECO:0000259" key="1">
    <source>
        <dbReference type="PROSITE" id="PS51704"/>
    </source>
</evidence>
<dbReference type="InterPro" id="IPR017946">
    <property type="entry name" value="PLC-like_Pdiesterase_TIM-brl"/>
</dbReference>
<dbReference type="OrthoDB" id="384721at2"/>
<feature type="domain" description="GP-PDE" evidence="1">
    <location>
        <begin position="37"/>
        <end position="305"/>
    </location>
</feature>
<dbReference type="PANTHER" id="PTHR46211">
    <property type="entry name" value="GLYCEROPHOSPHORYL DIESTER PHOSPHODIESTERASE"/>
    <property type="match status" value="1"/>
</dbReference>
<dbReference type="SUPFAM" id="SSF51695">
    <property type="entry name" value="PLC-like phosphodiesterases"/>
    <property type="match status" value="1"/>
</dbReference>
<dbReference type="RefSeq" id="WP_157481667.1">
    <property type="nucleotide sequence ID" value="NZ_WOWP01000011.1"/>
</dbReference>
<protein>
    <submittedName>
        <fullName evidence="2">Glycerophosphodiester phosphodiesterase</fullName>
    </submittedName>
</protein>
<gene>
    <name evidence="2" type="ORF">GN157_03120</name>
</gene>
<name>A0A6N8H843_9FLAO</name>
<dbReference type="GO" id="GO:0008081">
    <property type="term" value="F:phosphoric diester hydrolase activity"/>
    <property type="evidence" value="ECO:0007669"/>
    <property type="project" value="InterPro"/>
</dbReference>
<keyword evidence="3" id="KW-1185">Reference proteome</keyword>
<dbReference type="AlphaFoldDB" id="A0A6N8H843"/>
<comment type="caution">
    <text evidence="2">The sequence shown here is derived from an EMBL/GenBank/DDBJ whole genome shotgun (WGS) entry which is preliminary data.</text>
</comment>
<organism evidence="2 3">
    <name type="scientific">Flavobacterium rakeshii</name>
    <dbReference type="NCBI Taxonomy" id="1038845"/>
    <lineage>
        <taxon>Bacteria</taxon>
        <taxon>Pseudomonadati</taxon>
        <taxon>Bacteroidota</taxon>
        <taxon>Flavobacteriia</taxon>
        <taxon>Flavobacteriales</taxon>
        <taxon>Flavobacteriaceae</taxon>
        <taxon>Flavobacterium</taxon>
    </lineage>
</organism>
<dbReference type="PROSITE" id="PS51704">
    <property type="entry name" value="GP_PDE"/>
    <property type="match status" value="1"/>
</dbReference>
<dbReference type="EMBL" id="WOWP01000011">
    <property type="protein sequence ID" value="MUV02691.1"/>
    <property type="molecule type" value="Genomic_DNA"/>
</dbReference>
<dbReference type="Proteomes" id="UP000433945">
    <property type="component" value="Unassembled WGS sequence"/>
</dbReference>
<dbReference type="Pfam" id="PF03009">
    <property type="entry name" value="GDPD"/>
    <property type="match status" value="1"/>
</dbReference>
<evidence type="ECO:0000313" key="2">
    <source>
        <dbReference type="EMBL" id="MUV02691.1"/>
    </source>
</evidence>
<sequence>MKYNKAYLVFAMAGAMISCKNESKKVQETVEQPNITIEVQGHRGDRGNFPENTIPAFLSAVKKGADVVELDVVISKDGKVVVSHEPFMSSLYVTTPSGDSITKETERSYNLHEMTYDSIKKFDTGSKGNKNFTQQQKMHTYKPLLEEVIDSVENYVKANNSKPVHYNIEIKSEEKEYGISQPHPTVFIDMVMEVLTKKSIIGKMNIQSFDPAILNEMHKKYPQVTLAYLTAKPGIDSNLSQMDFTPSIYSPNYKLVNEAFIDSLRQKNMRVIPWTVNNDEDINRMIQLKVNGIITDYPERVLSKL</sequence>
<reference evidence="2 3" key="1">
    <citation type="submission" date="2019-12" db="EMBL/GenBank/DDBJ databases">
        <authorList>
            <person name="Sun J.-Q."/>
        </authorList>
    </citation>
    <scope>NUCLEOTIDE SEQUENCE [LARGE SCALE GENOMIC DNA]</scope>
    <source>
        <strain evidence="2 3">JCM 17928</strain>
    </source>
</reference>
<dbReference type="PROSITE" id="PS51257">
    <property type="entry name" value="PROKAR_LIPOPROTEIN"/>
    <property type="match status" value="1"/>
</dbReference>
<dbReference type="InterPro" id="IPR030395">
    <property type="entry name" value="GP_PDE_dom"/>
</dbReference>
<dbReference type="PANTHER" id="PTHR46211:SF14">
    <property type="entry name" value="GLYCEROPHOSPHODIESTER PHOSPHODIESTERASE"/>
    <property type="match status" value="1"/>
</dbReference>